<keyword evidence="3" id="KW-1185">Reference proteome</keyword>
<protein>
    <submittedName>
        <fullName evidence="2">Uncharacterized protein</fullName>
    </submittedName>
</protein>
<dbReference type="EMBL" id="JANWTC010000006">
    <property type="protein sequence ID" value="MCS5479793.1"/>
    <property type="molecule type" value="Genomic_DNA"/>
</dbReference>
<gene>
    <name evidence="2" type="ORF">NYP18_08985</name>
</gene>
<organism evidence="2 3">
    <name type="scientific">Corynebacterium lemuris</name>
    <dbReference type="NCBI Taxonomy" id="1859292"/>
    <lineage>
        <taxon>Bacteria</taxon>
        <taxon>Bacillati</taxon>
        <taxon>Actinomycetota</taxon>
        <taxon>Actinomycetes</taxon>
        <taxon>Mycobacteriales</taxon>
        <taxon>Corynebacteriaceae</taxon>
        <taxon>Corynebacterium</taxon>
    </lineage>
</organism>
<evidence type="ECO:0000313" key="2">
    <source>
        <dbReference type="EMBL" id="MCS5479793.1"/>
    </source>
</evidence>
<evidence type="ECO:0000256" key="1">
    <source>
        <dbReference type="SAM" id="MobiDB-lite"/>
    </source>
</evidence>
<accession>A0ABT2FZA1</accession>
<reference evidence="2 3" key="1">
    <citation type="submission" date="2022-08" db="EMBL/GenBank/DDBJ databases">
        <title>YIM 101645 draft genome.</title>
        <authorList>
            <person name="Chen X."/>
        </authorList>
    </citation>
    <scope>NUCLEOTIDE SEQUENCE [LARGE SCALE GENOMIC DNA]</scope>
    <source>
        <strain evidence="2 3">YIM 101645</strain>
    </source>
</reference>
<feature type="compositionally biased region" description="Low complexity" evidence="1">
    <location>
        <begin position="12"/>
        <end position="26"/>
    </location>
</feature>
<dbReference type="RefSeq" id="WP_259427863.1">
    <property type="nucleotide sequence ID" value="NZ_JANWTC010000006.1"/>
</dbReference>
<name>A0ABT2FZA1_9CORY</name>
<evidence type="ECO:0000313" key="3">
    <source>
        <dbReference type="Proteomes" id="UP001205965"/>
    </source>
</evidence>
<feature type="region of interest" description="Disordered" evidence="1">
    <location>
        <begin position="1"/>
        <end position="26"/>
    </location>
</feature>
<sequence>MNHPIPAYGAHPPVQQQPPQVDPNNPASVAADILARVSAHDSTAPRPDRDLLRRWAEVIRASKVDYEWLCEGVTRLYSTASEPPKMKLAAVIDAAKTARREARKGEEIRELTPAPSFDEDSPGDTGYAITAAHRQWGAIDLPCADVATETGMNRGCGAIVGDPCTRGNQLKRIPCNARLVTAGRLNNPKHREMYAARQAHLAEHRRTFKPSWRND</sequence>
<dbReference type="Proteomes" id="UP001205965">
    <property type="component" value="Unassembled WGS sequence"/>
</dbReference>
<proteinExistence type="predicted"/>
<comment type="caution">
    <text evidence="2">The sequence shown here is derived from an EMBL/GenBank/DDBJ whole genome shotgun (WGS) entry which is preliminary data.</text>
</comment>